<reference evidence="3 4" key="2">
    <citation type="submission" date="2020-03" db="EMBL/GenBank/DDBJ databases">
        <authorList>
            <person name="Ichikawa N."/>
            <person name="Kimura A."/>
            <person name="Kitahashi Y."/>
            <person name="Uohara A."/>
        </authorList>
    </citation>
    <scope>NUCLEOTIDE SEQUENCE [LARGE SCALE GENOMIC DNA]</scope>
    <source>
        <strain evidence="3 4">NBRC 107702</strain>
    </source>
</reference>
<dbReference type="Proteomes" id="UP000502508">
    <property type="component" value="Chromosome"/>
</dbReference>
<feature type="compositionally biased region" description="Polar residues" evidence="1">
    <location>
        <begin position="573"/>
        <end position="585"/>
    </location>
</feature>
<keyword evidence="2" id="KW-1133">Transmembrane helix</keyword>
<proteinExistence type="predicted"/>
<evidence type="ECO:0000313" key="4">
    <source>
        <dbReference type="Proteomes" id="UP000502508"/>
    </source>
</evidence>
<sequence>MGSERTSTPSAARAGSVFLRHYDRLVRIAYLVGHSGRAPQARLVRAHRDVQRALPWRSERELTYPEMRRRVLRTATRRRPFQLPVLVTWAWHTTVSGSAAHRTVAGGLARLAPHARAAYLLVVVEGLTRADALLVMRDLGWPDADRAMVAAAELVARLRDERALTGGQQRALLAESPADPTVVRLRAPDPLGVRLLRAGRIALVAAALSLVVALVMVILAVSRAERDPAGARHAATTEAAVTRVPADAWTGTSELTLASWPSRGARSGDDALVQAASSAWQVGGAGDDGVAVTAEGGTAADPPVGSPTLLFAGPVDGTTLVVLADATRVATYAEREGGTRTLTVQPAPAQDEYATSALRIPAGPGKARYLLAPWATAPQARALTGADWHGLAVEDGLTEAVAVPEGERCWNGPLLRLRSTSAGQGQPYTLGDFGSAGLAHLMYVPPRAPGAVTQPNELDAAGGPAAWSRLGCALAGAPGRSPGSVTAWELWRGRLLQGTASVVCVRTAGPGSANRVAAVVVSDTPTVVAAASGTRLCSRYTRDVVVGWWTRDARGQWYHVAAGSQAVRRISVETSAGTRQGTSPLVSGPYDRRPAGKVTVTATDDKGEPVPVLA</sequence>
<gene>
    <name evidence="3" type="ORF">Pflav_001610</name>
</gene>
<protein>
    <recommendedName>
        <fullName evidence="5">DNA-directed RNA polymerase specialized sigma24 family protein</fullName>
    </recommendedName>
</protein>
<dbReference type="EMBL" id="AP022870">
    <property type="protein sequence ID" value="BCB73751.1"/>
    <property type="molecule type" value="Genomic_DNA"/>
</dbReference>
<evidence type="ECO:0000256" key="2">
    <source>
        <dbReference type="SAM" id="Phobius"/>
    </source>
</evidence>
<reference evidence="3 4" key="1">
    <citation type="submission" date="2020-03" db="EMBL/GenBank/DDBJ databases">
        <title>Whole genome shotgun sequence of Phytohabitans flavus NBRC 107702.</title>
        <authorList>
            <person name="Komaki H."/>
            <person name="Tamura T."/>
        </authorList>
    </citation>
    <scope>NUCLEOTIDE SEQUENCE [LARGE SCALE GENOMIC DNA]</scope>
    <source>
        <strain evidence="3 4">NBRC 107702</strain>
    </source>
</reference>
<feature type="transmembrane region" description="Helical" evidence="2">
    <location>
        <begin position="201"/>
        <end position="221"/>
    </location>
</feature>
<keyword evidence="4" id="KW-1185">Reference proteome</keyword>
<evidence type="ECO:0000313" key="3">
    <source>
        <dbReference type="EMBL" id="BCB73751.1"/>
    </source>
</evidence>
<dbReference type="RefSeq" id="WP_173032886.1">
    <property type="nucleotide sequence ID" value="NZ_AP022870.1"/>
</dbReference>
<accession>A0A6F8XIY4</accession>
<feature type="region of interest" description="Disordered" evidence="1">
    <location>
        <begin position="573"/>
        <end position="614"/>
    </location>
</feature>
<organism evidence="3 4">
    <name type="scientific">Phytohabitans flavus</name>
    <dbReference type="NCBI Taxonomy" id="1076124"/>
    <lineage>
        <taxon>Bacteria</taxon>
        <taxon>Bacillati</taxon>
        <taxon>Actinomycetota</taxon>
        <taxon>Actinomycetes</taxon>
        <taxon>Micromonosporales</taxon>
        <taxon>Micromonosporaceae</taxon>
    </lineage>
</organism>
<keyword evidence="2" id="KW-0812">Transmembrane</keyword>
<dbReference type="KEGG" id="pfla:Pflav_001610"/>
<evidence type="ECO:0000256" key="1">
    <source>
        <dbReference type="SAM" id="MobiDB-lite"/>
    </source>
</evidence>
<dbReference type="AlphaFoldDB" id="A0A6F8XIY4"/>
<evidence type="ECO:0008006" key="5">
    <source>
        <dbReference type="Google" id="ProtNLM"/>
    </source>
</evidence>
<keyword evidence="2" id="KW-0472">Membrane</keyword>
<name>A0A6F8XIY4_9ACTN</name>